<gene>
    <name evidence="1" type="ORF">Bhyg_11513</name>
</gene>
<sequence length="98" mass="11636">MANPFDIIKYDVIKDADTKLETRTIGLHFLLPSPLLFVKGKLMLQCTARIHDLYYSEVIKFIEEDRPQVYFPSLSYLSDEEYNQRNEMEMQKLEKKSN</sequence>
<protein>
    <submittedName>
        <fullName evidence="1">Uncharacterized protein</fullName>
    </submittedName>
</protein>
<evidence type="ECO:0000313" key="1">
    <source>
        <dbReference type="EMBL" id="KAJ6638775.1"/>
    </source>
</evidence>
<evidence type="ECO:0000313" key="2">
    <source>
        <dbReference type="Proteomes" id="UP001151699"/>
    </source>
</evidence>
<reference evidence="1" key="1">
    <citation type="submission" date="2022-07" db="EMBL/GenBank/DDBJ databases">
        <authorList>
            <person name="Trinca V."/>
            <person name="Uliana J.V.C."/>
            <person name="Torres T.T."/>
            <person name="Ward R.J."/>
            <person name="Monesi N."/>
        </authorList>
    </citation>
    <scope>NUCLEOTIDE SEQUENCE</scope>
    <source>
        <strain evidence="1">HSMRA1968</strain>
        <tissue evidence="1">Whole embryos</tissue>
    </source>
</reference>
<keyword evidence="2" id="KW-1185">Reference proteome</keyword>
<name>A0A9Q0RYF2_9DIPT</name>
<dbReference type="AlphaFoldDB" id="A0A9Q0RYF2"/>
<dbReference type="OrthoDB" id="6419989at2759"/>
<comment type="caution">
    <text evidence="1">The sequence shown here is derived from an EMBL/GenBank/DDBJ whole genome shotgun (WGS) entry which is preliminary data.</text>
</comment>
<dbReference type="Proteomes" id="UP001151699">
    <property type="component" value="Chromosome X"/>
</dbReference>
<organism evidence="1 2">
    <name type="scientific">Pseudolycoriella hygida</name>
    <dbReference type="NCBI Taxonomy" id="35572"/>
    <lineage>
        <taxon>Eukaryota</taxon>
        <taxon>Metazoa</taxon>
        <taxon>Ecdysozoa</taxon>
        <taxon>Arthropoda</taxon>
        <taxon>Hexapoda</taxon>
        <taxon>Insecta</taxon>
        <taxon>Pterygota</taxon>
        <taxon>Neoptera</taxon>
        <taxon>Endopterygota</taxon>
        <taxon>Diptera</taxon>
        <taxon>Nematocera</taxon>
        <taxon>Sciaroidea</taxon>
        <taxon>Sciaridae</taxon>
        <taxon>Pseudolycoriella</taxon>
    </lineage>
</organism>
<dbReference type="EMBL" id="WJQU01000003">
    <property type="protein sequence ID" value="KAJ6638775.1"/>
    <property type="molecule type" value="Genomic_DNA"/>
</dbReference>
<accession>A0A9Q0RYF2</accession>
<proteinExistence type="predicted"/>